<keyword evidence="3 5" id="KW-0547">Nucleotide-binding</keyword>
<keyword evidence="2 5" id="KW-0808">Transferase</keyword>
<comment type="function">
    <text evidence="5">Involved in the formation of 2-(5''-phosphoribosyl)-3'-dephosphocoenzyme-A, the prosthetic group of the acyl-carrier protein of the malonate decarboxylase.</text>
</comment>
<dbReference type="RefSeq" id="WP_213352753.1">
    <property type="nucleotide sequence ID" value="NZ_JAHBGB010000027.1"/>
</dbReference>
<evidence type="ECO:0000256" key="3">
    <source>
        <dbReference type="ARBA" id="ARBA00022741"/>
    </source>
</evidence>
<dbReference type="HAMAP" id="MF_01883">
    <property type="entry name" value="MdcB"/>
    <property type="match status" value="1"/>
</dbReference>
<comment type="catalytic activity">
    <reaction evidence="1 5">
        <text>3'-dephospho-CoA + ATP = 2'-(5''-triphospho-alpha-D-ribosyl)-3'-dephospho-CoA + adenine</text>
        <dbReference type="Rhea" id="RHEA:15117"/>
        <dbReference type="ChEBI" id="CHEBI:16708"/>
        <dbReference type="ChEBI" id="CHEBI:30616"/>
        <dbReference type="ChEBI" id="CHEBI:57328"/>
        <dbReference type="ChEBI" id="CHEBI:61378"/>
        <dbReference type="EC" id="2.4.2.52"/>
    </reaction>
</comment>
<dbReference type="NCBIfam" id="TIGR03132">
    <property type="entry name" value="malonate_mdcB"/>
    <property type="match status" value="1"/>
</dbReference>
<dbReference type="NCBIfam" id="NF002315">
    <property type="entry name" value="PRK01237.1"/>
    <property type="match status" value="1"/>
</dbReference>
<organism evidence="6 7">
    <name type="scientific">Ancylobacter oerskovii</name>
    <dbReference type="NCBI Taxonomy" id="459519"/>
    <lineage>
        <taxon>Bacteria</taxon>
        <taxon>Pseudomonadati</taxon>
        <taxon>Pseudomonadota</taxon>
        <taxon>Alphaproteobacteria</taxon>
        <taxon>Hyphomicrobiales</taxon>
        <taxon>Xanthobacteraceae</taxon>
        <taxon>Ancylobacter</taxon>
    </lineage>
</organism>
<evidence type="ECO:0000313" key="6">
    <source>
        <dbReference type="EMBL" id="MFD2141558.1"/>
    </source>
</evidence>
<dbReference type="GO" id="GO:0016757">
    <property type="term" value="F:glycosyltransferase activity"/>
    <property type="evidence" value="ECO:0007669"/>
    <property type="project" value="UniProtKB-KW"/>
</dbReference>
<evidence type="ECO:0000256" key="2">
    <source>
        <dbReference type="ARBA" id="ARBA00022679"/>
    </source>
</evidence>
<dbReference type="PANTHER" id="PTHR30201:SF2">
    <property type="entry name" value="2-(5''-TRIPHOSPHORIBOSYL)-3'-DEPHOSPHOCOENZYME-A SYNTHASE"/>
    <property type="match status" value="1"/>
</dbReference>
<dbReference type="PANTHER" id="PTHR30201">
    <property type="entry name" value="TRIPHOSPHORIBOSYL-DEPHOSPHO-COA SYNTHASE"/>
    <property type="match status" value="1"/>
</dbReference>
<dbReference type="InterPro" id="IPR002736">
    <property type="entry name" value="CitG"/>
</dbReference>
<dbReference type="Gene3D" id="1.10.4200.10">
    <property type="entry name" value="Triphosphoribosyl-dephospho-CoA protein"/>
    <property type="match status" value="2"/>
</dbReference>
<name>A0ABW4YZZ6_9HYPH</name>
<dbReference type="Pfam" id="PF01874">
    <property type="entry name" value="CitG"/>
    <property type="match status" value="1"/>
</dbReference>
<sequence length="291" mass="29953">MTIALVPSPTAPDRLARAGLAQAERLAALVVDALVAEAVLTPKPGLVDRRGPGAHADIELDTLIASAGALRSCFVQMAQAGEGRAASQELREELARIGRAGEEAMYAVTGGANTHRGAIWALGLLVAAAAGAGGSVEVDAICDRAGAIARHRDRFAPGDDTHGARACRIWRVSGARGEAAAGFPHARLAFDVLRRRRAAGAGEDEARLDALVAVIARLDDTCLLHRGGRRALRVARLGARAVIAAGGMREPAGRAALMALDRRLLALNASPGGAADMLAAALFLDSLGREG</sequence>
<evidence type="ECO:0000256" key="1">
    <source>
        <dbReference type="ARBA" id="ARBA00001210"/>
    </source>
</evidence>
<keyword evidence="4 5" id="KW-0067">ATP-binding</keyword>
<accession>A0ABW4YZZ6</accession>
<proteinExistence type="inferred from homology"/>
<dbReference type="GO" id="GO:0046917">
    <property type="term" value="F:triphosphoribosyl-dephospho-CoA synthase activity"/>
    <property type="evidence" value="ECO:0007669"/>
    <property type="project" value="UniProtKB-EC"/>
</dbReference>
<keyword evidence="7" id="KW-1185">Reference proteome</keyword>
<dbReference type="Proteomes" id="UP001597299">
    <property type="component" value="Unassembled WGS sequence"/>
</dbReference>
<comment type="caution">
    <text evidence="6">The sequence shown here is derived from an EMBL/GenBank/DDBJ whole genome shotgun (WGS) entry which is preliminary data.</text>
</comment>
<dbReference type="InterPro" id="IPR017555">
    <property type="entry name" value="TriPribosyl-deP-CoA_syn"/>
</dbReference>
<comment type="similarity">
    <text evidence="5">Belongs to the CitG/MdcB family.</text>
</comment>
<reference evidence="7" key="1">
    <citation type="journal article" date="2019" name="Int. J. Syst. Evol. Microbiol.">
        <title>The Global Catalogue of Microorganisms (GCM) 10K type strain sequencing project: providing services to taxonomists for standard genome sequencing and annotation.</title>
        <authorList>
            <consortium name="The Broad Institute Genomics Platform"/>
            <consortium name="The Broad Institute Genome Sequencing Center for Infectious Disease"/>
            <person name="Wu L."/>
            <person name="Ma J."/>
        </authorList>
    </citation>
    <scope>NUCLEOTIDE SEQUENCE [LARGE SCALE GENOMIC DNA]</scope>
    <source>
        <strain evidence="7">CCM 7435</strain>
    </source>
</reference>
<evidence type="ECO:0000256" key="5">
    <source>
        <dbReference type="HAMAP-Rule" id="MF_01883"/>
    </source>
</evidence>
<dbReference type="EMBL" id="JBHUHD010000001">
    <property type="protein sequence ID" value="MFD2141558.1"/>
    <property type="molecule type" value="Genomic_DNA"/>
</dbReference>
<dbReference type="EC" id="2.4.2.52" evidence="5"/>
<gene>
    <name evidence="5" type="primary">mdcB</name>
    <name evidence="6" type="ORF">ACFSNC_14195</name>
</gene>
<keyword evidence="6" id="KW-0328">Glycosyltransferase</keyword>
<protein>
    <recommendedName>
        <fullName evidence="5">Probable 2-(5''-triphosphoribosyl)-3'-dephosphocoenzyme-A synthase</fullName>
        <shortName evidence="5">2-(5''-triphosphoribosyl)-3'-dephospho-CoA synthase</shortName>
        <ecNumber evidence="5">2.4.2.52</ecNumber>
    </recommendedName>
</protein>
<evidence type="ECO:0000313" key="7">
    <source>
        <dbReference type="Proteomes" id="UP001597299"/>
    </source>
</evidence>
<evidence type="ECO:0000256" key="4">
    <source>
        <dbReference type="ARBA" id="ARBA00022840"/>
    </source>
</evidence>